<evidence type="ECO:0000256" key="1">
    <source>
        <dbReference type="SAM" id="Phobius"/>
    </source>
</evidence>
<keyword evidence="1" id="KW-0812">Transmembrane</keyword>
<dbReference type="EMBL" id="CAKOFQ010007640">
    <property type="protein sequence ID" value="CAH2005457.1"/>
    <property type="molecule type" value="Genomic_DNA"/>
</dbReference>
<proteinExistence type="predicted"/>
<keyword evidence="3" id="KW-1185">Reference proteome</keyword>
<dbReference type="AlphaFoldDB" id="A0A9P0Q466"/>
<comment type="caution">
    <text evidence="2">The sequence shown here is derived from an EMBL/GenBank/DDBJ whole genome shotgun (WGS) entry which is preliminary data.</text>
</comment>
<evidence type="ECO:0000313" key="3">
    <source>
        <dbReference type="Proteomes" id="UP001152888"/>
    </source>
</evidence>
<reference evidence="2" key="1">
    <citation type="submission" date="2022-03" db="EMBL/GenBank/DDBJ databases">
        <authorList>
            <person name="Sayadi A."/>
        </authorList>
    </citation>
    <scope>NUCLEOTIDE SEQUENCE</scope>
</reference>
<name>A0A9P0Q466_ACAOB</name>
<feature type="transmembrane region" description="Helical" evidence="1">
    <location>
        <begin position="63"/>
        <end position="81"/>
    </location>
</feature>
<keyword evidence="1" id="KW-1133">Transmembrane helix</keyword>
<protein>
    <submittedName>
        <fullName evidence="2">Uncharacterized protein</fullName>
    </submittedName>
</protein>
<evidence type="ECO:0000313" key="2">
    <source>
        <dbReference type="EMBL" id="CAH2005457.1"/>
    </source>
</evidence>
<keyword evidence="1" id="KW-0472">Membrane</keyword>
<sequence>MQGSESNSVRRLSPAFHRPRPCPTVLEVTTDDASPLPWQPAKLAAGACVVRLQTMTSRRLGSAPYWLTAGLLGAASLLLVYRLCAFHAVKTVCAFFGQARSPTFALQSHLLESSHLINGATIC</sequence>
<dbReference type="Proteomes" id="UP001152888">
    <property type="component" value="Unassembled WGS sequence"/>
</dbReference>
<gene>
    <name evidence="2" type="ORF">ACAOBT_LOCUS28549</name>
</gene>
<accession>A0A9P0Q466</accession>
<organism evidence="2 3">
    <name type="scientific">Acanthoscelides obtectus</name>
    <name type="common">Bean weevil</name>
    <name type="synonym">Bruchus obtectus</name>
    <dbReference type="NCBI Taxonomy" id="200917"/>
    <lineage>
        <taxon>Eukaryota</taxon>
        <taxon>Metazoa</taxon>
        <taxon>Ecdysozoa</taxon>
        <taxon>Arthropoda</taxon>
        <taxon>Hexapoda</taxon>
        <taxon>Insecta</taxon>
        <taxon>Pterygota</taxon>
        <taxon>Neoptera</taxon>
        <taxon>Endopterygota</taxon>
        <taxon>Coleoptera</taxon>
        <taxon>Polyphaga</taxon>
        <taxon>Cucujiformia</taxon>
        <taxon>Chrysomeloidea</taxon>
        <taxon>Chrysomelidae</taxon>
        <taxon>Bruchinae</taxon>
        <taxon>Bruchini</taxon>
        <taxon>Acanthoscelides</taxon>
    </lineage>
</organism>